<dbReference type="Proteomes" id="UP001302812">
    <property type="component" value="Unassembled WGS sequence"/>
</dbReference>
<reference evidence="2" key="1">
    <citation type="journal article" date="2023" name="Mol. Phylogenet. Evol.">
        <title>Genome-scale phylogeny and comparative genomics of the fungal order Sordariales.</title>
        <authorList>
            <person name="Hensen N."/>
            <person name="Bonometti L."/>
            <person name="Westerberg I."/>
            <person name="Brannstrom I.O."/>
            <person name="Guillou S."/>
            <person name="Cros-Aarteil S."/>
            <person name="Calhoun S."/>
            <person name="Haridas S."/>
            <person name="Kuo A."/>
            <person name="Mondo S."/>
            <person name="Pangilinan J."/>
            <person name="Riley R."/>
            <person name="LaButti K."/>
            <person name="Andreopoulos B."/>
            <person name="Lipzen A."/>
            <person name="Chen C."/>
            <person name="Yan M."/>
            <person name="Daum C."/>
            <person name="Ng V."/>
            <person name="Clum A."/>
            <person name="Steindorff A."/>
            <person name="Ohm R.A."/>
            <person name="Martin F."/>
            <person name="Silar P."/>
            <person name="Natvig D.O."/>
            <person name="Lalanne C."/>
            <person name="Gautier V."/>
            <person name="Ament-Velasquez S.L."/>
            <person name="Kruys A."/>
            <person name="Hutchinson M.I."/>
            <person name="Powell A.J."/>
            <person name="Barry K."/>
            <person name="Miller A.N."/>
            <person name="Grigoriev I.V."/>
            <person name="Debuchy R."/>
            <person name="Gladieux P."/>
            <person name="Hiltunen Thoren M."/>
            <person name="Johannesson H."/>
        </authorList>
    </citation>
    <scope>NUCLEOTIDE SEQUENCE</scope>
    <source>
        <strain evidence="2">CBS 508.74</strain>
    </source>
</reference>
<feature type="compositionally biased region" description="Basic and acidic residues" evidence="1">
    <location>
        <begin position="62"/>
        <end position="82"/>
    </location>
</feature>
<dbReference type="AlphaFoldDB" id="A0AAN6YQZ0"/>
<evidence type="ECO:0000313" key="2">
    <source>
        <dbReference type="EMBL" id="KAK4111920.1"/>
    </source>
</evidence>
<gene>
    <name evidence="2" type="ORF">N656DRAFT_790073</name>
</gene>
<feature type="compositionally biased region" description="Low complexity" evidence="1">
    <location>
        <begin position="278"/>
        <end position="290"/>
    </location>
</feature>
<feature type="compositionally biased region" description="Basic residues" evidence="1">
    <location>
        <begin position="399"/>
        <end position="409"/>
    </location>
</feature>
<feature type="compositionally biased region" description="Low complexity" evidence="1">
    <location>
        <begin position="236"/>
        <end position="245"/>
    </location>
</feature>
<feature type="region of interest" description="Disordered" evidence="1">
    <location>
        <begin position="347"/>
        <end position="409"/>
    </location>
</feature>
<dbReference type="InterPro" id="IPR018809">
    <property type="entry name" value="DUF2406"/>
</dbReference>
<keyword evidence="3" id="KW-1185">Reference proteome</keyword>
<feature type="compositionally biased region" description="Low complexity" evidence="1">
    <location>
        <begin position="94"/>
        <end position="107"/>
    </location>
</feature>
<evidence type="ECO:0000313" key="3">
    <source>
        <dbReference type="Proteomes" id="UP001302812"/>
    </source>
</evidence>
<dbReference type="PANTHER" id="PTHR28186:SF1">
    <property type="entry name" value="MEIOTICALLY UP-REGULATED GENE 9 PROTEIN"/>
    <property type="match status" value="1"/>
</dbReference>
<feature type="compositionally biased region" description="Polar residues" evidence="1">
    <location>
        <begin position="259"/>
        <end position="277"/>
    </location>
</feature>
<dbReference type="GeneID" id="89940966"/>
<feature type="compositionally biased region" description="Basic and acidic residues" evidence="1">
    <location>
        <begin position="122"/>
        <end position="138"/>
    </location>
</feature>
<reference evidence="2" key="2">
    <citation type="submission" date="2023-05" db="EMBL/GenBank/DDBJ databases">
        <authorList>
            <consortium name="Lawrence Berkeley National Laboratory"/>
            <person name="Steindorff A."/>
            <person name="Hensen N."/>
            <person name="Bonometti L."/>
            <person name="Westerberg I."/>
            <person name="Brannstrom I.O."/>
            <person name="Guillou S."/>
            <person name="Cros-Aarteil S."/>
            <person name="Calhoun S."/>
            <person name="Haridas S."/>
            <person name="Kuo A."/>
            <person name="Mondo S."/>
            <person name="Pangilinan J."/>
            <person name="Riley R."/>
            <person name="Labutti K."/>
            <person name="Andreopoulos B."/>
            <person name="Lipzen A."/>
            <person name="Chen C."/>
            <person name="Yanf M."/>
            <person name="Daum C."/>
            <person name="Ng V."/>
            <person name="Clum A."/>
            <person name="Ohm R."/>
            <person name="Martin F."/>
            <person name="Silar P."/>
            <person name="Natvig D."/>
            <person name="Lalanne C."/>
            <person name="Gautier V."/>
            <person name="Ament-Velasquez S.L."/>
            <person name="Kruys A."/>
            <person name="Hutchinson M.I."/>
            <person name="Powell A.J."/>
            <person name="Barry K."/>
            <person name="Miller A.N."/>
            <person name="Grigoriev I.V."/>
            <person name="Debuchy R."/>
            <person name="Gladieux P."/>
            <person name="Thoren M.H."/>
            <person name="Johannesson H."/>
        </authorList>
    </citation>
    <scope>NUCLEOTIDE SEQUENCE</scope>
    <source>
        <strain evidence="2">CBS 508.74</strain>
    </source>
</reference>
<dbReference type="EMBL" id="MU853344">
    <property type="protein sequence ID" value="KAK4111920.1"/>
    <property type="molecule type" value="Genomic_DNA"/>
</dbReference>
<organism evidence="2 3">
    <name type="scientific">Canariomyces notabilis</name>
    <dbReference type="NCBI Taxonomy" id="2074819"/>
    <lineage>
        <taxon>Eukaryota</taxon>
        <taxon>Fungi</taxon>
        <taxon>Dikarya</taxon>
        <taxon>Ascomycota</taxon>
        <taxon>Pezizomycotina</taxon>
        <taxon>Sordariomycetes</taxon>
        <taxon>Sordariomycetidae</taxon>
        <taxon>Sordariales</taxon>
        <taxon>Chaetomiaceae</taxon>
        <taxon>Canariomyces</taxon>
    </lineage>
</organism>
<feature type="compositionally biased region" description="Low complexity" evidence="1">
    <location>
        <begin position="16"/>
        <end position="31"/>
    </location>
</feature>
<evidence type="ECO:0000256" key="1">
    <source>
        <dbReference type="SAM" id="MobiDB-lite"/>
    </source>
</evidence>
<sequence>MASAADYPNYPPSVPPYQFQQPSPSQNYQPQLHSAQQRPSRKSRTLSFRSDKSHKSTGSGTHKIDLHETPAEKEAKRLHSKADPTLAMQEAEPSQVAAAVKSSLASLRSIQHKDAYGNPIADPDRSNPTRSRWERPLDTIRSFEAAIDGGYSNRRSMIRPDPEPGLWGGNKRASYYGGNGTASRFTHDSYYGSRPASTVYANRPDGSQYDLRPGAMGQRDTYCDQQAGSGYYGPPGQGPRRGWPRMYPEPQYGPGQRHPNVNESPIPSNHRSYETVTSAAGSGSSADPAGYQTDPTSSDNSSIERVQSPPKRHTEPANDYGIGFSQGPAYQPQQFVLGMQGAAGMNGRGVNDHQASGALGNGMNPPPVPHKDQGTVLRKPISTDHVQQQRPAAPEKRKSWLARRFSRHG</sequence>
<feature type="compositionally biased region" description="Polar residues" evidence="1">
    <location>
        <begin position="293"/>
        <end position="305"/>
    </location>
</feature>
<proteinExistence type="predicted"/>
<accession>A0AAN6YQZ0</accession>
<dbReference type="RefSeq" id="XP_064669490.1">
    <property type="nucleotide sequence ID" value="XM_064816841.1"/>
</dbReference>
<comment type="caution">
    <text evidence="2">The sequence shown here is derived from an EMBL/GenBank/DDBJ whole genome shotgun (WGS) entry which is preliminary data.</text>
</comment>
<name>A0AAN6YQZ0_9PEZI</name>
<protein>
    <submittedName>
        <fullName evidence="2">Uncharacterized protein</fullName>
    </submittedName>
</protein>
<feature type="region of interest" description="Disordered" evidence="1">
    <location>
        <begin position="1"/>
        <end position="327"/>
    </location>
</feature>
<dbReference type="Pfam" id="PF10295">
    <property type="entry name" value="DUF2406"/>
    <property type="match status" value="1"/>
</dbReference>
<dbReference type="PANTHER" id="PTHR28186">
    <property type="entry name" value="MEIOTICALLY UP-REGULATED GENE 9 PROTEIN"/>
    <property type="match status" value="1"/>
</dbReference>